<proteinExistence type="predicted"/>
<dbReference type="EMBL" id="JAHRIQ010094447">
    <property type="protein sequence ID" value="MEQ2252098.1"/>
    <property type="molecule type" value="Genomic_DNA"/>
</dbReference>
<protein>
    <submittedName>
        <fullName evidence="1">Uncharacterized protein</fullName>
    </submittedName>
</protein>
<reference evidence="1 2" key="1">
    <citation type="submission" date="2021-06" db="EMBL/GenBank/DDBJ databases">
        <authorList>
            <person name="Palmer J.M."/>
        </authorList>
    </citation>
    <scope>NUCLEOTIDE SEQUENCE [LARGE SCALE GENOMIC DNA]</scope>
    <source>
        <strain evidence="2">if_2019</strain>
        <tissue evidence="1">Muscle</tissue>
    </source>
</reference>
<comment type="caution">
    <text evidence="1">The sequence shown here is derived from an EMBL/GenBank/DDBJ whole genome shotgun (WGS) entry which is preliminary data.</text>
</comment>
<sequence length="103" mass="12166">MTLQSLFTIFTAASLEAIMWWFVRIREEEEKKKYSSFSPDSQWNLLWLLKDKLSKWSKQQGLPHNIFLTNDHCCFSSNLIVAFGKQLMQSQKSGLHVEFYLES</sequence>
<name>A0ABV0V6C1_9TELE</name>
<evidence type="ECO:0000313" key="2">
    <source>
        <dbReference type="Proteomes" id="UP001482620"/>
    </source>
</evidence>
<dbReference type="Proteomes" id="UP001482620">
    <property type="component" value="Unassembled WGS sequence"/>
</dbReference>
<organism evidence="1 2">
    <name type="scientific">Ilyodon furcidens</name>
    <name type="common">goldbreast splitfin</name>
    <dbReference type="NCBI Taxonomy" id="33524"/>
    <lineage>
        <taxon>Eukaryota</taxon>
        <taxon>Metazoa</taxon>
        <taxon>Chordata</taxon>
        <taxon>Craniata</taxon>
        <taxon>Vertebrata</taxon>
        <taxon>Euteleostomi</taxon>
        <taxon>Actinopterygii</taxon>
        <taxon>Neopterygii</taxon>
        <taxon>Teleostei</taxon>
        <taxon>Neoteleostei</taxon>
        <taxon>Acanthomorphata</taxon>
        <taxon>Ovalentaria</taxon>
        <taxon>Atherinomorphae</taxon>
        <taxon>Cyprinodontiformes</taxon>
        <taxon>Goodeidae</taxon>
        <taxon>Ilyodon</taxon>
    </lineage>
</organism>
<evidence type="ECO:0000313" key="1">
    <source>
        <dbReference type="EMBL" id="MEQ2252098.1"/>
    </source>
</evidence>
<accession>A0ABV0V6C1</accession>
<keyword evidence="2" id="KW-1185">Reference proteome</keyword>
<gene>
    <name evidence="1" type="ORF">ILYODFUR_018252</name>
</gene>